<evidence type="ECO:0000256" key="5">
    <source>
        <dbReference type="ARBA" id="ARBA00023136"/>
    </source>
</evidence>
<dbReference type="InterPro" id="IPR050930">
    <property type="entry name" value="MFS_Vesicular_Transporter"/>
</dbReference>
<name>A0ABR0ZW33_HUSHU</name>
<dbReference type="Pfam" id="PF07690">
    <property type="entry name" value="MFS_1"/>
    <property type="match status" value="2"/>
</dbReference>
<feature type="transmembrane region" description="Helical" evidence="7">
    <location>
        <begin position="301"/>
        <end position="323"/>
    </location>
</feature>
<comment type="caution">
    <text evidence="9">The sequence shown here is derived from an EMBL/GenBank/DDBJ whole genome shotgun (WGS) entry which is preliminary data.</text>
</comment>
<feature type="transmembrane region" description="Helical" evidence="7">
    <location>
        <begin position="225"/>
        <end position="248"/>
    </location>
</feature>
<dbReference type="PANTHER" id="PTHR23506">
    <property type="entry name" value="GH10249P"/>
    <property type="match status" value="1"/>
</dbReference>
<proteinExistence type="predicted"/>
<dbReference type="InterPro" id="IPR020846">
    <property type="entry name" value="MFS_dom"/>
</dbReference>
<feature type="transmembrane region" description="Helical" evidence="7">
    <location>
        <begin position="156"/>
        <end position="181"/>
    </location>
</feature>
<dbReference type="PANTHER" id="PTHR23506:SF26">
    <property type="entry name" value="MFS-TYPE TRANSPORTER SLC18B1"/>
    <property type="match status" value="1"/>
</dbReference>
<feature type="transmembrane region" description="Helical" evidence="7">
    <location>
        <begin position="71"/>
        <end position="91"/>
    </location>
</feature>
<gene>
    <name evidence="9" type="ORF">HHUSO_G8030</name>
</gene>
<feature type="region of interest" description="Disordered" evidence="6">
    <location>
        <begin position="431"/>
        <end position="460"/>
    </location>
</feature>
<evidence type="ECO:0000256" key="3">
    <source>
        <dbReference type="ARBA" id="ARBA00022692"/>
    </source>
</evidence>
<evidence type="ECO:0000313" key="10">
    <source>
        <dbReference type="Proteomes" id="UP001369086"/>
    </source>
</evidence>
<feature type="transmembrane region" description="Helical" evidence="7">
    <location>
        <begin position="31"/>
        <end position="51"/>
    </location>
</feature>
<sequence length="460" mass="49824">MNGNTDNHLPADNDAPDESAGETQRMSKTQIFTLMSTASVNFSSMICYSILGPFFPNEAVKKGASETTVGLIFGCYAFFNLLGSLILGKYIVQIGTKFMLIAGLFVSAWCTIIFGLLDRLPDGTVFILMCFITRAIDAIGFAGAMTSSFATIAKVFPNNIATVLGCLEIFTGLGFVLGPPIGGFLYQSYGYEIPFISLGCVLLLMVPFNMCVLPSHDATPSKDSFWRLFTLPKIVLICFVIFAMSSSLGFLDPTMSLFIKEKFNMPSHYVGLIFLSLALSYSLSSPLLGVVSDKMPTLRKWLMVIGGMLSAVGFCLLGPVPIFNIKSQLWLFVLMLVLIGFSLGMTGIPTFPEILTCVIENGFEEGLSTLGLVSGMFGAVWSCGMFLGPTLGGFLVEKINFEWSSAIQGSIVLIASSLLGIYFIIEGRWKKRSPPTSTTGSDEETSPLLPNGIEPNYKLS</sequence>
<dbReference type="InterPro" id="IPR011701">
    <property type="entry name" value="MFS"/>
</dbReference>
<organism evidence="9 10">
    <name type="scientific">Huso huso</name>
    <name type="common">Beluga</name>
    <name type="synonym">Acipenser huso</name>
    <dbReference type="NCBI Taxonomy" id="61971"/>
    <lineage>
        <taxon>Eukaryota</taxon>
        <taxon>Metazoa</taxon>
        <taxon>Chordata</taxon>
        <taxon>Craniata</taxon>
        <taxon>Vertebrata</taxon>
        <taxon>Euteleostomi</taxon>
        <taxon>Actinopterygii</taxon>
        <taxon>Chondrostei</taxon>
        <taxon>Acipenseriformes</taxon>
        <taxon>Acipenseridae</taxon>
        <taxon>Huso</taxon>
    </lineage>
</organism>
<evidence type="ECO:0000259" key="8">
    <source>
        <dbReference type="PROSITE" id="PS50850"/>
    </source>
</evidence>
<evidence type="ECO:0000256" key="1">
    <source>
        <dbReference type="ARBA" id="ARBA00004141"/>
    </source>
</evidence>
<feature type="transmembrane region" description="Helical" evidence="7">
    <location>
        <begin position="123"/>
        <end position="144"/>
    </location>
</feature>
<feature type="transmembrane region" description="Helical" evidence="7">
    <location>
        <begin position="268"/>
        <end position="289"/>
    </location>
</feature>
<dbReference type="EMBL" id="JAHFZB010000006">
    <property type="protein sequence ID" value="KAK6489035.1"/>
    <property type="molecule type" value="Genomic_DNA"/>
</dbReference>
<feature type="transmembrane region" description="Helical" evidence="7">
    <location>
        <begin position="367"/>
        <end position="387"/>
    </location>
</feature>
<dbReference type="CDD" id="cd17385">
    <property type="entry name" value="MFS_SLC18B1"/>
    <property type="match status" value="1"/>
</dbReference>
<dbReference type="Gene3D" id="1.20.1250.20">
    <property type="entry name" value="MFS general substrate transporter like domains"/>
    <property type="match status" value="2"/>
</dbReference>
<evidence type="ECO:0000256" key="6">
    <source>
        <dbReference type="SAM" id="MobiDB-lite"/>
    </source>
</evidence>
<protein>
    <submittedName>
        <fullName evidence="9">MFS-type transporter SLC18B1-like</fullName>
    </submittedName>
</protein>
<accession>A0ABR0ZW33</accession>
<feature type="region of interest" description="Disordered" evidence="6">
    <location>
        <begin position="1"/>
        <end position="22"/>
    </location>
</feature>
<feature type="transmembrane region" description="Helical" evidence="7">
    <location>
        <begin position="329"/>
        <end position="355"/>
    </location>
</feature>
<dbReference type="SUPFAM" id="SSF103473">
    <property type="entry name" value="MFS general substrate transporter"/>
    <property type="match status" value="1"/>
</dbReference>
<evidence type="ECO:0000313" key="9">
    <source>
        <dbReference type="EMBL" id="KAK6489035.1"/>
    </source>
</evidence>
<feature type="transmembrane region" description="Helical" evidence="7">
    <location>
        <begin position="98"/>
        <end position="117"/>
    </location>
</feature>
<keyword evidence="3 7" id="KW-0812">Transmembrane</keyword>
<dbReference type="PROSITE" id="PS50850">
    <property type="entry name" value="MFS"/>
    <property type="match status" value="1"/>
</dbReference>
<keyword evidence="10" id="KW-1185">Reference proteome</keyword>
<keyword evidence="2" id="KW-0813">Transport</keyword>
<feature type="domain" description="Major facilitator superfamily (MFS) profile" evidence="8">
    <location>
        <begin position="33"/>
        <end position="428"/>
    </location>
</feature>
<dbReference type="Proteomes" id="UP001369086">
    <property type="component" value="Unassembled WGS sequence"/>
</dbReference>
<evidence type="ECO:0000256" key="4">
    <source>
        <dbReference type="ARBA" id="ARBA00022989"/>
    </source>
</evidence>
<evidence type="ECO:0000256" key="2">
    <source>
        <dbReference type="ARBA" id="ARBA00022448"/>
    </source>
</evidence>
<keyword evidence="5 7" id="KW-0472">Membrane</keyword>
<dbReference type="InterPro" id="IPR036259">
    <property type="entry name" value="MFS_trans_sf"/>
</dbReference>
<comment type="subcellular location">
    <subcellularLocation>
        <location evidence="1">Membrane</location>
        <topology evidence="1">Multi-pass membrane protein</topology>
    </subcellularLocation>
</comment>
<reference evidence="9 10" key="1">
    <citation type="submission" date="2021-05" db="EMBL/GenBank/DDBJ databases">
        <authorList>
            <person name="Zahm M."/>
            <person name="Klopp C."/>
            <person name="Cabau C."/>
            <person name="Kuhl H."/>
            <person name="Suciu R."/>
            <person name="Ciorpac M."/>
            <person name="Holostenco D."/>
            <person name="Gessner J."/>
            <person name="Wuertz S."/>
            <person name="Hohne C."/>
            <person name="Stock M."/>
            <person name="Gislard M."/>
            <person name="Lluch J."/>
            <person name="Milhes M."/>
            <person name="Lampietro C."/>
            <person name="Lopez Roques C."/>
            <person name="Donnadieu C."/>
            <person name="Du K."/>
            <person name="Schartl M."/>
            <person name="Guiguen Y."/>
        </authorList>
    </citation>
    <scope>NUCLEOTIDE SEQUENCE [LARGE SCALE GENOMIC DNA]</scope>
    <source>
        <strain evidence="9">Hh-F2</strain>
        <tissue evidence="9">Blood</tissue>
    </source>
</reference>
<keyword evidence="4 7" id="KW-1133">Transmembrane helix</keyword>
<feature type="transmembrane region" description="Helical" evidence="7">
    <location>
        <begin position="193"/>
        <end position="213"/>
    </location>
</feature>
<feature type="transmembrane region" description="Helical" evidence="7">
    <location>
        <begin position="407"/>
        <end position="425"/>
    </location>
</feature>
<evidence type="ECO:0000256" key="7">
    <source>
        <dbReference type="SAM" id="Phobius"/>
    </source>
</evidence>